<dbReference type="InterPro" id="IPR050300">
    <property type="entry name" value="GDXG_lipolytic_enzyme"/>
</dbReference>
<dbReference type="GO" id="GO:0016787">
    <property type="term" value="F:hydrolase activity"/>
    <property type="evidence" value="ECO:0007669"/>
    <property type="project" value="UniProtKB-KW"/>
</dbReference>
<organism evidence="3 4">
    <name type="scientific">Planotetraspora mira</name>
    <dbReference type="NCBI Taxonomy" id="58121"/>
    <lineage>
        <taxon>Bacteria</taxon>
        <taxon>Bacillati</taxon>
        <taxon>Actinomycetota</taxon>
        <taxon>Actinomycetes</taxon>
        <taxon>Streptosporangiales</taxon>
        <taxon>Streptosporangiaceae</taxon>
        <taxon>Planotetraspora</taxon>
    </lineage>
</organism>
<comment type="caution">
    <text evidence="3">The sequence shown here is derived from an EMBL/GenBank/DDBJ whole genome shotgun (WGS) entry which is preliminary data.</text>
</comment>
<protein>
    <recommendedName>
        <fullName evidence="2">BD-FAE-like domain-containing protein</fullName>
    </recommendedName>
</protein>
<dbReference type="Proteomes" id="UP000650628">
    <property type="component" value="Unassembled WGS sequence"/>
</dbReference>
<dbReference type="AlphaFoldDB" id="A0A8J3TPH2"/>
<reference evidence="3 4" key="1">
    <citation type="submission" date="2021-01" db="EMBL/GenBank/DDBJ databases">
        <title>Whole genome shotgun sequence of Planotetraspora mira NBRC 15435.</title>
        <authorList>
            <person name="Komaki H."/>
            <person name="Tamura T."/>
        </authorList>
    </citation>
    <scope>NUCLEOTIDE SEQUENCE [LARGE SCALE GENOMIC DNA]</scope>
    <source>
        <strain evidence="3 4">NBRC 15435</strain>
    </source>
</reference>
<gene>
    <name evidence="3" type="ORF">Pmi06nite_35600</name>
</gene>
<evidence type="ECO:0000259" key="2">
    <source>
        <dbReference type="Pfam" id="PF20434"/>
    </source>
</evidence>
<evidence type="ECO:0000256" key="1">
    <source>
        <dbReference type="ARBA" id="ARBA00022801"/>
    </source>
</evidence>
<evidence type="ECO:0000313" key="3">
    <source>
        <dbReference type="EMBL" id="GII30118.1"/>
    </source>
</evidence>
<dbReference type="Gene3D" id="3.40.50.1820">
    <property type="entry name" value="alpha/beta hydrolase"/>
    <property type="match status" value="1"/>
</dbReference>
<dbReference type="PANTHER" id="PTHR48081">
    <property type="entry name" value="AB HYDROLASE SUPERFAMILY PROTEIN C4A8.06C"/>
    <property type="match status" value="1"/>
</dbReference>
<feature type="domain" description="BD-FAE-like" evidence="2">
    <location>
        <begin position="25"/>
        <end position="242"/>
    </location>
</feature>
<dbReference type="Pfam" id="PF20434">
    <property type="entry name" value="BD-FAE"/>
    <property type="match status" value="1"/>
</dbReference>
<accession>A0A8J3TPH2</accession>
<dbReference type="PANTHER" id="PTHR48081:SF13">
    <property type="entry name" value="ALPHA_BETA HYDROLASE"/>
    <property type="match status" value="1"/>
</dbReference>
<dbReference type="InterPro" id="IPR049492">
    <property type="entry name" value="BD-FAE-like_dom"/>
</dbReference>
<dbReference type="RefSeq" id="WP_203954085.1">
    <property type="nucleotide sequence ID" value="NZ_BOOO01000017.1"/>
</dbReference>
<proteinExistence type="predicted"/>
<dbReference type="SUPFAM" id="SSF53474">
    <property type="entry name" value="alpha/beta-Hydrolases"/>
    <property type="match status" value="1"/>
</dbReference>
<evidence type="ECO:0000313" key="4">
    <source>
        <dbReference type="Proteomes" id="UP000650628"/>
    </source>
</evidence>
<name>A0A8J3TPH2_9ACTN</name>
<dbReference type="EMBL" id="BOOO01000017">
    <property type="protein sequence ID" value="GII30118.1"/>
    <property type="molecule type" value="Genomic_DNA"/>
</dbReference>
<sequence>MTPEDPSAHVDMMVAEIPGHRPLMLDLRLPAGASGPVPLVIWIHGGAWLSGTNKHPAPPLAGARIPDRLLAAGYAVAAVTYRLSAEARFPAQLHDVKAAVRRLRADAPELGLDPSRFAVWGESAGGLLAALIALTGDRADLAGEVGVTGVSDAVKSAVVWYGPSNLLTMQAQAHPEAPMDHDAPDSPESLLIGGAVQENPDEARAASPVTYATAQAPAIRLVHGAEDRIVAAGQSVELHERLTGAGAPAELRLVAGADHCFVGVPVGPLVDDALDFFRRTIGDASRKGTDHDKIVSNGF</sequence>
<dbReference type="InterPro" id="IPR029058">
    <property type="entry name" value="AB_hydrolase_fold"/>
</dbReference>
<keyword evidence="1" id="KW-0378">Hydrolase</keyword>
<keyword evidence="4" id="KW-1185">Reference proteome</keyword>